<sequence>MRAVIQRVTDAKVNVNNQVIGKIGHGMMVLLGVEDKDDQKDCEYIVDKLVNLRIFEDDNQKMNLSIKDIKGEILLVPQFTLCGDCRRGRRPSFSDSAPPNEANALYLMVKEELKNQGLTVETGQFGADMDVSLTNQGPVTLLLDSSKLF</sequence>
<dbReference type="GO" id="GO:0019478">
    <property type="term" value="P:D-amino acid catabolic process"/>
    <property type="evidence" value="ECO:0007669"/>
    <property type="project" value="UniProtKB-UniRule"/>
</dbReference>
<dbReference type="HAMAP" id="MF_00518">
    <property type="entry name" value="Deacylase_Dtd"/>
    <property type="match status" value="1"/>
</dbReference>
<dbReference type="AlphaFoldDB" id="A0AAU8HR67"/>
<dbReference type="GO" id="GO:0000049">
    <property type="term" value="F:tRNA binding"/>
    <property type="evidence" value="ECO:0007669"/>
    <property type="project" value="UniProtKB-UniRule"/>
</dbReference>
<dbReference type="EC" id="3.1.1.96" evidence="4"/>
<proteinExistence type="inferred from homology"/>
<dbReference type="PANTHER" id="PTHR10472">
    <property type="entry name" value="D-TYROSYL-TRNA TYR DEACYLASE"/>
    <property type="match status" value="1"/>
</dbReference>
<name>A0AAU8HR67_9FIRM</name>
<reference evidence="5" key="1">
    <citation type="journal article" date="2018" name="Antonie Van Leeuwenhoek">
        <title>Proteinivorax hydrogeniformans sp. nov., an anaerobic, haloalkaliphilic bacterium fermenting proteinaceous compounds with high hydrogen production.</title>
        <authorList>
            <person name="Boltyanskaya Y."/>
            <person name="Detkova E."/>
            <person name="Pimenov N."/>
            <person name="Kevbrin V."/>
        </authorList>
    </citation>
    <scope>NUCLEOTIDE SEQUENCE</scope>
    <source>
        <strain evidence="5">Z-710</strain>
    </source>
</reference>
<evidence type="ECO:0000256" key="1">
    <source>
        <dbReference type="ARBA" id="ARBA00009673"/>
    </source>
</evidence>
<gene>
    <name evidence="4 5" type="primary">dtd</name>
    <name evidence="5" type="ORF">PRVXH_001968</name>
</gene>
<comment type="domain">
    <text evidence="4">A Gly-cisPro motif from one monomer fits into the active site of the other monomer to allow specific chiral rejection of L-amino acids.</text>
</comment>
<dbReference type="EMBL" id="CP159485">
    <property type="protein sequence ID" value="XCI28035.1"/>
    <property type="molecule type" value="Genomic_DNA"/>
</dbReference>
<keyword evidence="2 4" id="KW-0820">tRNA-binding</keyword>
<keyword evidence="4" id="KW-0694">RNA-binding</keyword>
<dbReference type="Pfam" id="PF02580">
    <property type="entry name" value="Tyr_Deacylase"/>
    <property type="match status" value="1"/>
</dbReference>
<dbReference type="FunFam" id="3.50.80.10:FF:000001">
    <property type="entry name" value="D-aminoacyl-tRNA deacylase"/>
    <property type="match status" value="1"/>
</dbReference>
<dbReference type="GO" id="GO:0043908">
    <property type="term" value="F:Ser(Gly)-tRNA(Ala) hydrolase activity"/>
    <property type="evidence" value="ECO:0007669"/>
    <property type="project" value="UniProtKB-UniRule"/>
</dbReference>
<accession>A0AAU8HR67</accession>
<protein>
    <recommendedName>
        <fullName evidence="4">D-aminoacyl-tRNA deacylase</fullName>
        <shortName evidence="4">DTD</shortName>
        <ecNumber evidence="4">3.1.1.96</ecNumber>
    </recommendedName>
    <alternativeName>
        <fullName evidence="4">Gly-tRNA(Ala) deacylase</fullName>
        <ecNumber evidence="4">3.1.1.-</ecNumber>
    </alternativeName>
</protein>
<comment type="subcellular location">
    <subcellularLocation>
        <location evidence="4">Cytoplasm</location>
    </subcellularLocation>
</comment>
<dbReference type="GO" id="GO:0005737">
    <property type="term" value="C:cytoplasm"/>
    <property type="evidence" value="ECO:0007669"/>
    <property type="project" value="UniProtKB-SubCell"/>
</dbReference>
<dbReference type="InterPro" id="IPR003732">
    <property type="entry name" value="Daa-tRNA_deacyls_DTD"/>
</dbReference>
<comment type="similarity">
    <text evidence="1 4">Belongs to the DTD family.</text>
</comment>
<dbReference type="PANTHER" id="PTHR10472:SF5">
    <property type="entry name" value="D-AMINOACYL-TRNA DEACYLASE 1"/>
    <property type="match status" value="1"/>
</dbReference>
<dbReference type="InterPro" id="IPR023509">
    <property type="entry name" value="DTD-like_sf"/>
</dbReference>
<keyword evidence="3 4" id="KW-0378">Hydrolase</keyword>
<dbReference type="GO" id="GO:0051500">
    <property type="term" value="F:D-tyrosyl-tRNA(Tyr) deacylase activity"/>
    <property type="evidence" value="ECO:0007669"/>
    <property type="project" value="TreeGrafter"/>
</dbReference>
<dbReference type="Gene3D" id="3.50.80.10">
    <property type="entry name" value="D-tyrosyl-tRNA(Tyr) deacylase"/>
    <property type="match status" value="1"/>
</dbReference>
<evidence type="ECO:0000256" key="4">
    <source>
        <dbReference type="HAMAP-Rule" id="MF_00518"/>
    </source>
</evidence>
<feature type="short sequence motif" description="Gly-cisPro motif, important for rejection of L-amino acids" evidence="4">
    <location>
        <begin position="137"/>
        <end position="138"/>
    </location>
</feature>
<keyword evidence="4" id="KW-0963">Cytoplasm</keyword>
<comment type="catalytic activity">
    <reaction evidence="4">
        <text>glycyl-tRNA(Ala) + H2O = tRNA(Ala) + glycine + H(+)</text>
        <dbReference type="Rhea" id="RHEA:53744"/>
        <dbReference type="Rhea" id="RHEA-COMP:9657"/>
        <dbReference type="Rhea" id="RHEA-COMP:13640"/>
        <dbReference type="ChEBI" id="CHEBI:15377"/>
        <dbReference type="ChEBI" id="CHEBI:15378"/>
        <dbReference type="ChEBI" id="CHEBI:57305"/>
        <dbReference type="ChEBI" id="CHEBI:78442"/>
        <dbReference type="ChEBI" id="CHEBI:78522"/>
    </reaction>
</comment>
<dbReference type="NCBIfam" id="TIGR00256">
    <property type="entry name" value="D-aminoacyl-tRNA deacylase"/>
    <property type="match status" value="1"/>
</dbReference>
<dbReference type="SUPFAM" id="SSF69500">
    <property type="entry name" value="DTD-like"/>
    <property type="match status" value="1"/>
</dbReference>
<evidence type="ECO:0000256" key="3">
    <source>
        <dbReference type="ARBA" id="ARBA00022801"/>
    </source>
</evidence>
<dbReference type="GO" id="GO:0106026">
    <property type="term" value="F:Gly-tRNA(Ala) deacylase activity"/>
    <property type="evidence" value="ECO:0007669"/>
    <property type="project" value="UniProtKB-UniRule"/>
</dbReference>
<comment type="catalytic activity">
    <reaction evidence="4">
        <text>a D-aminoacyl-tRNA + H2O = a tRNA + a D-alpha-amino acid + H(+)</text>
        <dbReference type="Rhea" id="RHEA:13953"/>
        <dbReference type="Rhea" id="RHEA-COMP:10123"/>
        <dbReference type="Rhea" id="RHEA-COMP:10124"/>
        <dbReference type="ChEBI" id="CHEBI:15377"/>
        <dbReference type="ChEBI" id="CHEBI:15378"/>
        <dbReference type="ChEBI" id="CHEBI:59871"/>
        <dbReference type="ChEBI" id="CHEBI:78442"/>
        <dbReference type="ChEBI" id="CHEBI:79333"/>
        <dbReference type="EC" id="3.1.1.96"/>
    </reaction>
</comment>
<dbReference type="EC" id="3.1.1.-" evidence="4"/>
<evidence type="ECO:0000256" key="2">
    <source>
        <dbReference type="ARBA" id="ARBA00022555"/>
    </source>
</evidence>
<comment type="subunit">
    <text evidence="4">Homodimer.</text>
</comment>
<evidence type="ECO:0000313" key="5">
    <source>
        <dbReference type="EMBL" id="XCI28035.1"/>
    </source>
</evidence>
<dbReference type="CDD" id="cd00563">
    <property type="entry name" value="Dtyr_deacylase"/>
    <property type="match status" value="1"/>
</dbReference>
<comment type="function">
    <text evidence="4">An aminoacyl-tRNA editing enzyme that deacylates mischarged D-aminoacyl-tRNAs. Also deacylates mischarged glycyl-tRNA(Ala), protecting cells against glycine mischarging by AlaRS. Acts via tRNA-based rather than protein-based catalysis; rejects L-amino acids rather than detecting D-amino acids in the active site. By recycling D-aminoacyl-tRNA to D-amino acids and free tRNA molecules, this enzyme counteracts the toxicity associated with the formation of D-aminoacyl-tRNA entities in vivo and helps enforce protein L-homochirality.</text>
</comment>
<dbReference type="RefSeq" id="WP_353892612.1">
    <property type="nucleotide sequence ID" value="NZ_CP159485.1"/>
</dbReference>
<organism evidence="5">
    <name type="scientific">Proteinivorax hydrogeniformans</name>
    <dbReference type="NCBI Taxonomy" id="1826727"/>
    <lineage>
        <taxon>Bacteria</taxon>
        <taxon>Bacillati</taxon>
        <taxon>Bacillota</taxon>
        <taxon>Clostridia</taxon>
        <taxon>Eubacteriales</taxon>
        <taxon>Proteinivoracaceae</taxon>
        <taxon>Proteinivorax</taxon>
    </lineage>
</organism>
<reference evidence="5" key="2">
    <citation type="submission" date="2024-06" db="EMBL/GenBank/DDBJ databases">
        <authorList>
            <person name="Petrova K.O."/>
            <person name="Toshchakov S.V."/>
            <person name="Boltjanskaja Y.V."/>
            <person name="Kevbrin V.V."/>
        </authorList>
    </citation>
    <scope>NUCLEOTIDE SEQUENCE</scope>
    <source>
        <strain evidence="5">Z-710</strain>
    </source>
</reference>